<dbReference type="Pfam" id="PF01426">
    <property type="entry name" value="BAH"/>
    <property type="match status" value="1"/>
</dbReference>
<dbReference type="InterPro" id="IPR043151">
    <property type="entry name" value="BAH_sf"/>
</dbReference>
<sequence>MQVFYWVGQGTQRDGKTFHTAFALNSVTYQIGDSVFLYPEEESCPHYVGRIVSAFVDEHSGHADPHCIEVKWYERRVNLETQTKGIVESEREVFELEDTDINPIGCISSKIYIVRAQHYDEALMKMQGTQQPVPALL</sequence>
<dbReference type="EMBL" id="BLLF01001536">
    <property type="protein sequence ID" value="GFH19891.1"/>
    <property type="molecule type" value="Genomic_DNA"/>
</dbReference>
<protein>
    <recommendedName>
        <fullName evidence="1">BAH domain-containing protein</fullName>
    </recommendedName>
</protein>
<dbReference type="GO" id="GO:0003682">
    <property type="term" value="F:chromatin binding"/>
    <property type="evidence" value="ECO:0007669"/>
    <property type="project" value="InterPro"/>
</dbReference>
<evidence type="ECO:0000313" key="3">
    <source>
        <dbReference type="Proteomes" id="UP000485058"/>
    </source>
</evidence>
<gene>
    <name evidence="2" type="ORF">HaLaN_16920</name>
</gene>
<comment type="caution">
    <text evidence="2">The sequence shown here is derived from an EMBL/GenBank/DDBJ whole genome shotgun (WGS) entry which is preliminary data.</text>
</comment>
<dbReference type="Gene3D" id="2.30.30.490">
    <property type="match status" value="1"/>
</dbReference>
<dbReference type="PROSITE" id="PS51038">
    <property type="entry name" value="BAH"/>
    <property type="match status" value="1"/>
</dbReference>
<dbReference type="AlphaFoldDB" id="A0A699ZCQ2"/>
<organism evidence="2 3">
    <name type="scientific">Haematococcus lacustris</name>
    <name type="common">Green alga</name>
    <name type="synonym">Haematococcus pluvialis</name>
    <dbReference type="NCBI Taxonomy" id="44745"/>
    <lineage>
        <taxon>Eukaryota</taxon>
        <taxon>Viridiplantae</taxon>
        <taxon>Chlorophyta</taxon>
        <taxon>core chlorophytes</taxon>
        <taxon>Chlorophyceae</taxon>
        <taxon>CS clade</taxon>
        <taxon>Chlamydomonadales</taxon>
        <taxon>Haematococcaceae</taxon>
        <taxon>Haematococcus</taxon>
    </lineage>
</organism>
<feature type="domain" description="BAH" evidence="1">
    <location>
        <begin position="27"/>
        <end position="137"/>
    </location>
</feature>
<dbReference type="InterPro" id="IPR001025">
    <property type="entry name" value="BAH_dom"/>
</dbReference>
<proteinExistence type="predicted"/>
<dbReference type="Proteomes" id="UP000485058">
    <property type="component" value="Unassembled WGS sequence"/>
</dbReference>
<reference evidence="2 3" key="1">
    <citation type="submission" date="2020-02" db="EMBL/GenBank/DDBJ databases">
        <title>Draft genome sequence of Haematococcus lacustris strain NIES-144.</title>
        <authorList>
            <person name="Morimoto D."/>
            <person name="Nakagawa S."/>
            <person name="Yoshida T."/>
            <person name="Sawayama S."/>
        </authorList>
    </citation>
    <scope>NUCLEOTIDE SEQUENCE [LARGE SCALE GENOMIC DNA]</scope>
    <source>
        <strain evidence="2 3">NIES-144</strain>
    </source>
</reference>
<evidence type="ECO:0000313" key="2">
    <source>
        <dbReference type="EMBL" id="GFH19891.1"/>
    </source>
</evidence>
<evidence type="ECO:0000259" key="1">
    <source>
        <dbReference type="PROSITE" id="PS51038"/>
    </source>
</evidence>
<name>A0A699ZCQ2_HAELA</name>
<keyword evidence="3" id="KW-1185">Reference proteome</keyword>
<accession>A0A699ZCQ2</accession>